<dbReference type="SMART" id="SM00829">
    <property type="entry name" value="PKS_ER"/>
    <property type="match status" value="1"/>
</dbReference>
<dbReference type="PANTHER" id="PTHR43677:SF4">
    <property type="entry name" value="QUINONE OXIDOREDUCTASE-LIKE PROTEIN 2"/>
    <property type="match status" value="1"/>
</dbReference>
<dbReference type="InterPro" id="IPR051397">
    <property type="entry name" value="Zn-ADH-like_protein"/>
</dbReference>
<comment type="caution">
    <text evidence="2">The sequence shown here is derived from an EMBL/GenBank/DDBJ whole genome shotgun (WGS) entry which is preliminary data.</text>
</comment>
<dbReference type="Gene3D" id="3.90.180.10">
    <property type="entry name" value="Medium-chain alcohol dehydrogenases, catalytic domain"/>
    <property type="match status" value="1"/>
</dbReference>
<sequence length="326" mass="33558">MRALLCKTYGGIDDLSEEEVASPKPGPGEVRVKVAACGVNFPDTLIVAGKYQFKPDPPFSPGGEISGVVDALGEGVTAVAVGDSVVATTLWGGFAEEIVIAADKVMRRPEAMDPVIAAGFSMTYGTAIHALVQRGALKRGEALLVLGASGGVGMAAVEIGKALGATVIAAASSADKLAIAKEAGADITINYTDQPLKDAVKEATGGKGADVVFDPVGGDFTEQALRATGWGGRLLIIGFAAGAIPKIPANLTLLKGCAVVGVFWGDFVRREPEANRANFDRLFAWVADGTLKPLVSETFALADAPEALRRLAARQAVGKLVVDLTK</sequence>
<dbReference type="InterPro" id="IPR020843">
    <property type="entry name" value="ER"/>
</dbReference>
<dbReference type="AlphaFoldDB" id="A0A8J7S2C3"/>
<dbReference type="InterPro" id="IPR013149">
    <property type="entry name" value="ADH-like_C"/>
</dbReference>
<dbReference type="InterPro" id="IPR036291">
    <property type="entry name" value="NAD(P)-bd_dom_sf"/>
</dbReference>
<dbReference type="EMBL" id="JAGMWN010000001">
    <property type="protein sequence ID" value="MBP5855429.1"/>
    <property type="molecule type" value="Genomic_DNA"/>
</dbReference>
<keyword evidence="3" id="KW-1185">Reference proteome</keyword>
<organism evidence="2 3">
    <name type="scientific">Marivibrio halodurans</name>
    <dbReference type="NCBI Taxonomy" id="2039722"/>
    <lineage>
        <taxon>Bacteria</taxon>
        <taxon>Pseudomonadati</taxon>
        <taxon>Pseudomonadota</taxon>
        <taxon>Alphaproteobacteria</taxon>
        <taxon>Rhodospirillales</taxon>
        <taxon>Rhodospirillaceae</taxon>
        <taxon>Marivibrio</taxon>
    </lineage>
</organism>
<proteinExistence type="predicted"/>
<dbReference type="InterPro" id="IPR011032">
    <property type="entry name" value="GroES-like_sf"/>
</dbReference>
<evidence type="ECO:0000313" key="3">
    <source>
        <dbReference type="Proteomes" id="UP000672602"/>
    </source>
</evidence>
<dbReference type="PANTHER" id="PTHR43677">
    <property type="entry name" value="SHORT-CHAIN DEHYDROGENASE/REDUCTASE"/>
    <property type="match status" value="1"/>
</dbReference>
<dbReference type="InterPro" id="IPR013154">
    <property type="entry name" value="ADH-like_N"/>
</dbReference>
<gene>
    <name evidence="2" type="ORF">KAJ83_00275</name>
</gene>
<dbReference type="SUPFAM" id="SSF50129">
    <property type="entry name" value="GroES-like"/>
    <property type="match status" value="1"/>
</dbReference>
<dbReference type="Pfam" id="PF08240">
    <property type="entry name" value="ADH_N"/>
    <property type="match status" value="1"/>
</dbReference>
<dbReference type="GO" id="GO:0016491">
    <property type="term" value="F:oxidoreductase activity"/>
    <property type="evidence" value="ECO:0007669"/>
    <property type="project" value="InterPro"/>
</dbReference>
<reference evidence="2" key="1">
    <citation type="submission" date="2021-04" db="EMBL/GenBank/DDBJ databases">
        <authorList>
            <person name="Zhang D.-C."/>
        </authorList>
    </citation>
    <scope>NUCLEOTIDE SEQUENCE</scope>
    <source>
        <strain evidence="2">CGMCC 1.15697</strain>
    </source>
</reference>
<dbReference type="Proteomes" id="UP000672602">
    <property type="component" value="Unassembled WGS sequence"/>
</dbReference>
<name>A0A8J7S2C3_9PROT</name>
<evidence type="ECO:0000313" key="2">
    <source>
        <dbReference type="EMBL" id="MBP5855429.1"/>
    </source>
</evidence>
<accession>A0A8J7S2C3</accession>
<dbReference type="RefSeq" id="WP_210680019.1">
    <property type="nucleotide sequence ID" value="NZ_JAGMWN010000001.1"/>
</dbReference>
<protein>
    <submittedName>
        <fullName evidence="2">NADPH:quinone oxidoreductase family protein</fullName>
    </submittedName>
</protein>
<evidence type="ECO:0000259" key="1">
    <source>
        <dbReference type="SMART" id="SM00829"/>
    </source>
</evidence>
<dbReference type="CDD" id="cd08241">
    <property type="entry name" value="QOR1"/>
    <property type="match status" value="1"/>
</dbReference>
<dbReference type="Pfam" id="PF00107">
    <property type="entry name" value="ADH_zinc_N"/>
    <property type="match status" value="1"/>
</dbReference>
<dbReference type="Gene3D" id="3.40.50.720">
    <property type="entry name" value="NAD(P)-binding Rossmann-like Domain"/>
    <property type="match status" value="1"/>
</dbReference>
<feature type="domain" description="Enoyl reductase (ER)" evidence="1">
    <location>
        <begin position="10"/>
        <end position="322"/>
    </location>
</feature>
<dbReference type="SUPFAM" id="SSF51735">
    <property type="entry name" value="NAD(P)-binding Rossmann-fold domains"/>
    <property type="match status" value="1"/>
</dbReference>